<keyword evidence="3" id="KW-0325">Glycoprotein</keyword>
<dbReference type="SUPFAM" id="SSF49265">
    <property type="entry name" value="Fibronectin type III"/>
    <property type="match status" value="1"/>
</dbReference>
<keyword evidence="2 4" id="KW-0732">Signal</keyword>
<dbReference type="PROSITE" id="PS50853">
    <property type="entry name" value="FN3"/>
    <property type="match status" value="1"/>
</dbReference>
<comment type="subcellular location">
    <subcellularLocation>
        <location evidence="1">Cell envelope</location>
    </subcellularLocation>
</comment>
<dbReference type="InterPro" id="IPR051648">
    <property type="entry name" value="CWI-Assembly_Regulator"/>
</dbReference>
<accession>A0ABX7DS16</accession>
<dbReference type="PANTHER" id="PTHR31018:SF3">
    <property type="entry name" value="RECEPTOR PROTEIN-TYROSINE KINASE"/>
    <property type="match status" value="1"/>
</dbReference>
<feature type="chain" id="PRO_5046444608" description="Fibronectin type-III domain-containing protein" evidence="4">
    <location>
        <begin position="19"/>
        <end position="522"/>
    </location>
</feature>
<dbReference type="InterPro" id="IPR036116">
    <property type="entry name" value="FN3_sf"/>
</dbReference>
<dbReference type="EMBL" id="CP068439">
    <property type="protein sequence ID" value="QQX76941.1"/>
    <property type="molecule type" value="Genomic_DNA"/>
</dbReference>
<evidence type="ECO:0000313" key="7">
    <source>
        <dbReference type="Proteomes" id="UP000629420"/>
    </source>
</evidence>
<organism evidence="6 7">
    <name type="scientific">Aequorivita iocasae</name>
    <dbReference type="NCBI Taxonomy" id="2803865"/>
    <lineage>
        <taxon>Bacteria</taxon>
        <taxon>Pseudomonadati</taxon>
        <taxon>Bacteroidota</taxon>
        <taxon>Flavobacteriia</taxon>
        <taxon>Flavobacteriales</taxon>
        <taxon>Flavobacteriaceae</taxon>
        <taxon>Aequorivita</taxon>
    </lineage>
</organism>
<evidence type="ECO:0000256" key="4">
    <source>
        <dbReference type="SAM" id="SignalP"/>
    </source>
</evidence>
<evidence type="ECO:0000256" key="1">
    <source>
        <dbReference type="ARBA" id="ARBA00004196"/>
    </source>
</evidence>
<dbReference type="SMART" id="SM00060">
    <property type="entry name" value="FN3"/>
    <property type="match status" value="2"/>
</dbReference>
<dbReference type="InterPro" id="IPR003961">
    <property type="entry name" value="FN3_dom"/>
</dbReference>
<evidence type="ECO:0000313" key="6">
    <source>
        <dbReference type="EMBL" id="QQX76941.1"/>
    </source>
</evidence>
<dbReference type="PROSITE" id="PS51257">
    <property type="entry name" value="PROKAR_LIPOPROTEIN"/>
    <property type="match status" value="1"/>
</dbReference>
<dbReference type="CDD" id="cd00063">
    <property type="entry name" value="FN3"/>
    <property type="match status" value="1"/>
</dbReference>
<name>A0ABX7DS16_9FLAO</name>
<reference evidence="6 7" key="1">
    <citation type="submission" date="2021-01" db="EMBL/GenBank/DDBJ databases">
        <title>Aequorivita sp. strain KX20305, a bacterium isolated from the sediment collected at a cold seep field in South China Sea.</title>
        <authorList>
            <person name="Zhang H."/>
            <person name="Li C."/>
        </authorList>
    </citation>
    <scope>NUCLEOTIDE SEQUENCE [LARGE SCALE GENOMIC DNA]</scope>
    <source>
        <strain evidence="6 7">KX20305</strain>
    </source>
</reference>
<feature type="signal peptide" evidence="4">
    <location>
        <begin position="1"/>
        <end position="18"/>
    </location>
</feature>
<feature type="domain" description="Fibronectin type-III" evidence="5">
    <location>
        <begin position="27"/>
        <end position="116"/>
    </location>
</feature>
<evidence type="ECO:0000256" key="2">
    <source>
        <dbReference type="ARBA" id="ARBA00022729"/>
    </source>
</evidence>
<dbReference type="Gene3D" id="3.80.10.10">
    <property type="entry name" value="Ribonuclease Inhibitor"/>
    <property type="match status" value="1"/>
</dbReference>
<gene>
    <name evidence="6" type="ORF">JK629_01315</name>
</gene>
<dbReference type="Proteomes" id="UP000629420">
    <property type="component" value="Chromosome"/>
</dbReference>
<dbReference type="InterPro" id="IPR032675">
    <property type="entry name" value="LRR_dom_sf"/>
</dbReference>
<dbReference type="SUPFAM" id="SSF52058">
    <property type="entry name" value="L domain-like"/>
    <property type="match status" value="1"/>
</dbReference>
<dbReference type="PANTHER" id="PTHR31018">
    <property type="entry name" value="SPORULATION-SPECIFIC PROTEIN-RELATED"/>
    <property type="match status" value="1"/>
</dbReference>
<dbReference type="InterPro" id="IPR013783">
    <property type="entry name" value="Ig-like_fold"/>
</dbReference>
<dbReference type="Gene3D" id="2.60.40.10">
    <property type="entry name" value="Immunoglobulins"/>
    <property type="match status" value="1"/>
</dbReference>
<evidence type="ECO:0000259" key="5">
    <source>
        <dbReference type="PROSITE" id="PS50853"/>
    </source>
</evidence>
<sequence length="522" mass="57997">MKKVLALLSLFIVMSCGSDDENNTPENPYNFEMEVAVSDITLHEATISWNKPLPSEWSSVTYEIVLNNEEIASGIQTSEYTFTNLEENKVYTGTVYAAGDNGQESSANFSFTTKPYIFEMAVEIDEIGIYEASISWNAPLPSEWGSVVYKVVLNNEVIVDGLQNTNYTISDLDDNRGYNGTVFAKGTNGDETFAHFSFTTLPYTITGGSVTLHNQQEVDDFFYSEIGLSLTITGSDITDISNLSSLVSLGDDLIIKNTSLTSLNGLQNIIPETSHRKLEIIDNPQLSDIGDVSGFSSTMKELEINKNASLSNISNLQISSTLTSIRFGYTPISDFSIFYINSNYMFIEFDYMPPTANMANLFSGIQSADNLTLKNLAVTDLSFISNFTVGSDLYLENIPITNFSSLSSWTTIYYFKLRDMPLITNMEGLDSLERVLTFDFNNNPNLVSFDGLLSLDGSGAWPNDSISLFLVNNSNLRDYCSLREFLNIVPYRYENGIPFYNVTGNAYNPTKEEIKTEAGCSL</sequence>
<protein>
    <recommendedName>
        <fullName evidence="5">Fibronectin type-III domain-containing protein</fullName>
    </recommendedName>
</protein>
<keyword evidence="7" id="KW-1185">Reference proteome</keyword>
<dbReference type="RefSeq" id="WP_202336847.1">
    <property type="nucleotide sequence ID" value="NZ_CP068439.1"/>
</dbReference>
<dbReference type="Pfam" id="PF00041">
    <property type="entry name" value="fn3"/>
    <property type="match status" value="1"/>
</dbReference>
<evidence type="ECO:0000256" key="3">
    <source>
        <dbReference type="ARBA" id="ARBA00023180"/>
    </source>
</evidence>
<proteinExistence type="predicted"/>